<evidence type="ECO:0000313" key="1">
    <source>
        <dbReference type="EMBL" id="KAJ1083985.1"/>
    </source>
</evidence>
<proteinExistence type="predicted"/>
<keyword evidence="2" id="KW-1185">Reference proteome</keyword>
<name>A0AAV7KXH7_PLEWA</name>
<organism evidence="1 2">
    <name type="scientific">Pleurodeles waltl</name>
    <name type="common">Iberian ribbed newt</name>
    <dbReference type="NCBI Taxonomy" id="8319"/>
    <lineage>
        <taxon>Eukaryota</taxon>
        <taxon>Metazoa</taxon>
        <taxon>Chordata</taxon>
        <taxon>Craniata</taxon>
        <taxon>Vertebrata</taxon>
        <taxon>Euteleostomi</taxon>
        <taxon>Amphibia</taxon>
        <taxon>Batrachia</taxon>
        <taxon>Caudata</taxon>
        <taxon>Salamandroidea</taxon>
        <taxon>Salamandridae</taxon>
        <taxon>Pleurodelinae</taxon>
        <taxon>Pleurodeles</taxon>
    </lineage>
</organism>
<sequence length="166" mass="17606">MSPRGDPGAVARPSRLEREQVLQLTGGCPAHWDPLRDGQGCKETLRGALRNANSLLSGRDGPFLKFPSGAAPRNGDALAAVAASLLQWRIGGTRRQRQRAWSCGPSTRAGLRRAVGGVACGAAACQVRGVQRGPDRGSGRTAVPPRLHWATAGLLWWGRALRSAAW</sequence>
<dbReference type="Proteomes" id="UP001066276">
    <property type="component" value="Chromosome 12"/>
</dbReference>
<dbReference type="EMBL" id="JANPWB010000016">
    <property type="protein sequence ID" value="KAJ1083985.1"/>
    <property type="molecule type" value="Genomic_DNA"/>
</dbReference>
<protein>
    <submittedName>
        <fullName evidence="1">Uncharacterized protein</fullName>
    </submittedName>
</protein>
<reference evidence="1" key="1">
    <citation type="journal article" date="2022" name="bioRxiv">
        <title>Sequencing and chromosome-scale assembly of the giantPleurodeles waltlgenome.</title>
        <authorList>
            <person name="Brown T."/>
            <person name="Elewa A."/>
            <person name="Iarovenko S."/>
            <person name="Subramanian E."/>
            <person name="Araus A.J."/>
            <person name="Petzold A."/>
            <person name="Susuki M."/>
            <person name="Suzuki K.-i.T."/>
            <person name="Hayashi T."/>
            <person name="Toyoda A."/>
            <person name="Oliveira C."/>
            <person name="Osipova E."/>
            <person name="Leigh N.D."/>
            <person name="Simon A."/>
            <person name="Yun M.H."/>
        </authorList>
    </citation>
    <scope>NUCLEOTIDE SEQUENCE</scope>
    <source>
        <strain evidence="1">20211129_DDA</strain>
        <tissue evidence="1">Liver</tissue>
    </source>
</reference>
<comment type="caution">
    <text evidence="1">The sequence shown here is derived from an EMBL/GenBank/DDBJ whole genome shotgun (WGS) entry which is preliminary data.</text>
</comment>
<gene>
    <name evidence="1" type="ORF">NDU88_004140</name>
</gene>
<dbReference type="AlphaFoldDB" id="A0AAV7KXH7"/>
<accession>A0AAV7KXH7</accession>
<evidence type="ECO:0000313" key="2">
    <source>
        <dbReference type="Proteomes" id="UP001066276"/>
    </source>
</evidence>